<dbReference type="AlphaFoldDB" id="A0A1Z4EEN1"/>
<dbReference type="KEGG" id="mshg:MSG_01276"/>
<accession>A0A1Z4EEN1</accession>
<dbReference type="InterPro" id="IPR026954">
    <property type="entry name" value="PknH-like_Extracell"/>
</dbReference>
<feature type="region of interest" description="Disordered" evidence="1">
    <location>
        <begin position="51"/>
        <end position="79"/>
    </location>
</feature>
<dbReference type="Proteomes" id="UP000217736">
    <property type="component" value="Chromosome"/>
</dbReference>
<keyword evidence="4" id="KW-1185">Reference proteome</keyword>
<sequence length="209" mass="22322">MSSISRWVAAVCSAVVVAGCSYTYTSKPAVGRVARIDDMIVSVQDVRHIAEADDLAPRSEGDTHKPPPADGNAPGPCRAVGHNENTFGNGWSEFRSASYHGVTDDIEPLGNSMVNGVTQAIARYPTSDNALAAFHQLESALQACVALHNADYDFALNKADPDTMRLSDHQWCHLYRVKSAVLISVGAVGLEAADQVANTVLQTITDRAK</sequence>
<organism evidence="3 4">
    <name type="scientific">Mycobacterium shigaense</name>
    <dbReference type="NCBI Taxonomy" id="722731"/>
    <lineage>
        <taxon>Bacteria</taxon>
        <taxon>Bacillati</taxon>
        <taxon>Actinomycetota</taxon>
        <taxon>Actinomycetes</taxon>
        <taxon>Mycobacteriales</taxon>
        <taxon>Mycobacteriaceae</taxon>
        <taxon>Mycobacterium</taxon>
        <taxon>Mycobacterium simiae complex</taxon>
    </lineage>
</organism>
<gene>
    <name evidence="3" type="primary">lpqQ</name>
    <name evidence="3" type="ORF">MSG_01276</name>
</gene>
<dbReference type="OrthoDB" id="4629891at2"/>
<dbReference type="RefSeq" id="WP_096438021.1">
    <property type="nucleotide sequence ID" value="NZ_AP018164.1"/>
</dbReference>
<evidence type="ECO:0000313" key="3">
    <source>
        <dbReference type="EMBL" id="BAX91435.1"/>
    </source>
</evidence>
<name>A0A1Z4EEN1_9MYCO</name>
<dbReference type="Pfam" id="PF14032">
    <property type="entry name" value="PknH_C"/>
    <property type="match status" value="1"/>
</dbReference>
<feature type="domain" description="PknH-like extracellular" evidence="2">
    <location>
        <begin position="33"/>
        <end position="207"/>
    </location>
</feature>
<dbReference type="Gene3D" id="3.40.1000.70">
    <property type="entry name" value="PknH-like extracellular domain"/>
    <property type="match status" value="1"/>
</dbReference>
<evidence type="ECO:0000259" key="2">
    <source>
        <dbReference type="Pfam" id="PF14032"/>
    </source>
</evidence>
<evidence type="ECO:0000256" key="1">
    <source>
        <dbReference type="SAM" id="MobiDB-lite"/>
    </source>
</evidence>
<feature type="compositionally biased region" description="Basic and acidic residues" evidence="1">
    <location>
        <begin position="51"/>
        <end position="67"/>
    </location>
</feature>
<reference evidence="4" key="1">
    <citation type="submission" date="2017-06" db="EMBL/GenBank/DDBJ databases">
        <title>Complete Genome Sequence of Mycobacterium shigaense.</title>
        <authorList>
            <person name="Fukano H."/>
            <person name="Yoshida M."/>
            <person name="Kazumi Y."/>
            <person name="Ogura Y."/>
            <person name="Mitarai S."/>
            <person name="Hayashi T."/>
            <person name="Hoshino Y."/>
        </authorList>
    </citation>
    <scope>NUCLEOTIDE SEQUENCE [LARGE SCALE GENOMIC DNA]</scope>
    <source>
        <strain evidence="4">UN-152</strain>
    </source>
</reference>
<evidence type="ECO:0000313" key="4">
    <source>
        <dbReference type="Proteomes" id="UP000217736"/>
    </source>
</evidence>
<protein>
    <submittedName>
        <fullName evidence="3">Sensor domain-containing protein</fullName>
    </submittedName>
</protein>
<dbReference type="EMBL" id="AP018164">
    <property type="protein sequence ID" value="BAX91435.1"/>
    <property type="molecule type" value="Genomic_DNA"/>
</dbReference>
<dbReference type="PROSITE" id="PS51257">
    <property type="entry name" value="PROKAR_LIPOPROTEIN"/>
    <property type="match status" value="1"/>
</dbReference>
<proteinExistence type="predicted"/>
<dbReference type="InterPro" id="IPR038232">
    <property type="entry name" value="PknH-like_Extracell_sf"/>
</dbReference>